<feature type="chain" id="PRO_5004072719" evidence="1">
    <location>
        <begin position="35"/>
        <end position="565"/>
    </location>
</feature>
<organism evidence="2 3">
    <name type="scientific">Rhodopirellula sallentina SM41</name>
    <dbReference type="NCBI Taxonomy" id="1263870"/>
    <lineage>
        <taxon>Bacteria</taxon>
        <taxon>Pseudomonadati</taxon>
        <taxon>Planctomycetota</taxon>
        <taxon>Planctomycetia</taxon>
        <taxon>Pirellulales</taxon>
        <taxon>Pirellulaceae</taxon>
        <taxon>Rhodopirellula</taxon>
    </lineage>
</organism>
<feature type="signal peptide" evidence="1">
    <location>
        <begin position="1"/>
        <end position="34"/>
    </location>
</feature>
<dbReference type="EMBL" id="ANOH01000263">
    <property type="protein sequence ID" value="EMI54702.1"/>
    <property type="molecule type" value="Genomic_DNA"/>
</dbReference>
<dbReference type="Gene3D" id="1.25.10.10">
    <property type="entry name" value="Leucine-rich Repeat Variant"/>
    <property type="match status" value="1"/>
</dbReference>
<dbReference type="Gene3D" id="1.50.10.20">
    <property type="match status" value="1"/>
</dbReference>
<dbReference type="InterPro" id="IPR004155">
    <property type="entry name" value="PBS_lyase_HEAT"/>
</dbReference>
<dbReference type="PATRIC" id="fig|1263870.3.peg.4049"/>
<name>M5TZS4_9BACT</name>
<evidence type="ECO:0000313" key="3">
    <source>
        <dbReference type="Proteomes" id="UP000011885"/>
    </source>
</evidence>
<accession>M5TZS4</accession>
<sequence length="565" mass="62227">MKSPIVSSSVVVCLSVAIAAVFLLTLASPTPAYAAVGAEVKGTVDDGVAYIEKNFGVKTHYSLENVFTGGYGEHALIAYAHMKVKHDPDSSVVAQGVRSALTIAAQLGGRDNEGHESKLVYAASVSVLLLAEVDRVKYRKQLQVFEQYFRRVQYRNGAYGYPGMQQGDISQTQYAMLALWTLDRAGFRVDYPGVQRTVSWLLRVQDTGGGWPYTAKDPGGPKRISQGGVTPSMAVAGGSALLIAADILRAWGEQESQFNPNIKGLPKGVKLFVEGMDNIAVKRPKVDSEAILAAIRDCDAYLSKNSPNPAEKNSSWPYYQLYTLERYESFKEIALKKKPAHSPPWFKAGVGYLKEQKKGLGWGARSYTTAPVTSSFALLFLIRSTQQAIEQTQQGMLAGGFGLPDDTTSIRVDGTQIKGEPVAEAVTDLLDMLEGEDPNALEGKSLPEDMKLATEPKARKAQIDRLIRLVRGSSSWQARRVAARLLGQSDEMRVVPALIFALDDPDTVVRTYARDGLRFISRKFEGFGMEIQPGEKQDYGELRRAQRLWREWYLTMDPGYIFVSN</sequence>
<keyword evidence="1" id="KW-0732">Signal</keyword>
<evidence type="ECO:0000256" key="1">
    <source>
        <dbReference type="SAM" id="SignalP"/>
    </source>
</evidence>
<dbReference type="OrthoDB" id="248095at2"/>
<dbReference type="SUPFAM" id="SSF48371">
    <property type="entry name" value="ARM repeat"/>
    <property type="match status" value="1"/>
</dbReference>
<evidence type="ECO:0000313" key="2">
    <source>
        <dbReference type="EMBL" id="EMI54702.1"/>
    </source>
</evidence>
<dbReference type="SUPFAM" id="SSF48239">
    <property type="entry name" value="Terpenoid cyclases/Protein prenyltransferases"/>
    <property type="match status" value="1"/>
</dbReference>
<dbReference type="Proteomes" id="UP000011885">
    <property type="component" value="Unassembled WGS sequence"/>
</dbReference>
<proteinExistence type="predicted"/>
<dbReference type="InterPro" id="IPR008930">
    <property type="entry name" value="Terpenoid_cyclase/PrenylTrfase"/>
</dbReference>
<dbReference type="AlphaFoldDB" id="M5TZS4"/>
<dbReference type="InterPro" id="IPR016024">
    <property type="entry name" value="ARM-type_fold"/>
</dbReference>
<dbReference type="SMART" id="SM00567">
    <property type="entry name" value="EZ_HEAT"/>
    <property type="match status" value="1"/>
</dbReference>
<protein>
    <submittedName>
        <fullName evidence="2">Putative secreted protein</fullName>
    </submittedName>
</protein>
<keyword evidence="3" id="KW-1185">Reference proteome</keyword>
<comment type="caution">
    <text evidence="2">The sequence shown here is derived from an EMBL/GenBank/DDBJ whole genome shotgun (WGS) entry which is preliminary data.</text>
</comment>
<dbReference type="InterPro" id="IPR011989">
    <property type="entry name" value="ARM-like"/>
</dbReference>
<gene>
    <name evidence="2" type="ORF">RSSM_03818</name>
</gene>
<reference evidence="2 3" key="1">
    <citation type="journal article" date="2013" name="Mar. Genomics">
        <title>Expression of sulfatases in Rhodopirellula baltica and the diversity of sulfatases in the genus Rhodopirellula.</title>
        <authorList>
            <person name="Wegner C.E."/>
            <person name="Richter-Heitmann T."/>
            <person name="Klindworth A."/>
            <person name="Klockow C."/>
            <person name="Richter M."/>
            <person name="Achstetter T."/>
            <person name="Glockner F.O."/>
            <person name="Harder J."/>
        </authorList>
    </citation>
    <scope>NUCLEOTIDE SEQUENCE [LARGE SCALE GENOMIC DNA]</scope>
    <source>
        <strain evidence="2 3">SM41</strain>
    </source>
</reference>
<dbReference type="RefSeq" id="WP_008681561.1">
    <property type="nucleotide sequence ID" value="NZ_ANOH01000263.1"/>
</dbReference>